<sequence length="65" mass="7626">MTSIKNERTWPMRIVTIRNQISVAKAFEEFDDSGRMQPSIYCGRLIDVMKELSKFTLLVRERSDS</sequence>
<evidence type="ECO:0000313" key="1">
    <source>
        <dbReference type="EMBL" id="CAL60740.1"/>
    </source>
</evidence>
<dbReference type="InterPro" id="IPR029039">
    <property type="entry name" value="Flavoprotein-like_sf"/>
</dbReference>
<dbReference type="Proteomes" id="UP000006697">
    <property type="component" value="Chromosome"/>
</dbReference>
<dbReference type="AlphaFoldDB" id="A4G2K3"/>
<accession>A4G2K3</accession>
<evidence type="ECO:0000313" key="2">
    <source>
        <dbReference type="Proteomes" id="UP000006697"/>
    </source>
</evidence>
<dbReference type="EMBL" id="CU207211">
    <property type="protein sequence ID" value="CAL60740.1"/>
    <property type="molecule type" value="Genomic_DNA"/>
</dbReference>
<reference evidence="1 2" key="1">
    <citation type="journal article" date="2007" name="PLoS Genet.">
        <title>A tale of two oxidation states: bacterial colonization of arsenic-rich environments.</title>
        <authorList>
            <person name="Muller D."/>
            <person name="Medigue C."/>
            <person name="Koechler S."/>
            <person name="Barbe V."/>
            <person name="Barakat M."/>
            <person name="Talla E."/>
            <person name="Bonnefoy V."/>
            <person name="Krin E."/>
            <person name="Arsene-Ploetze F."/>
            <person name="Carapito C."/>
            <person name="Chandler M."/>
            <person name="Cournoyer B."/>
            <person name="Cruveiller S."/>
            <person name="Dossat C."/>
            <person name="Duval S."/>
            <person name="Heymann M."/>
            <person name="Leize E."/>
            <person name="Lieutaud A."/>
            <person name="Lievremont D."/>
            <person name="Makita Y."/>
            <person name="Mangenot S."/>
            <person name="Nitschke W."/>
            <person name="Ortet P."/>
            <person name="Perdrial N."/>
            <person name="Schoepp B."/>
            <person name="Siguier N."/>
            <person name="Simeonova D.D."/>
            <person name="Rouy Z."/>
            <person name="Segurens B."/>
            <person name="Turlin E."/>
            <person name="Vallenet D."/>
            <person name="Van Dorsselaer A."/>
            <person name="Weiss S."/>
            <person name="Weissenbach J."/>
            <person name="Lett M.C."/>
            <person name="Danchin A."/>
            <person name="Bertin P.N."/>
        </authorList>
    </citation>
    <scope>NUCLEOTIDE SEQUENCE [LARGE SCALE GENOMIC DNA]</scope>
    <source>
        <strain evidence="2">ULPAs1</strain>
    </source>
</reference>
<dbReference type="GO" id="GO:0016655">
    <property type="term" value="F:oxidoreductase activity, acting on NAD(P)H, quinone or similar compound as acceptor"/>
    <property type="evidence" value="ECO:0007669"/>
    <property type="project" value="TreeGrafter"/>
</dbReference>
<dbReference type="STRING" id="204773.HEAR0530"/>
<proteinExistence type="predicted"/>
<dbReference type="SUPFAM" id="SSF52218">
    <property type="entry name" value="Flavoproteins"/>
    <property type="match status" value="1"/>
</dbReference>
<dbReference type="KEGG" id="har:HEAR0530"/>
<gene>
    <name evidence="1" type="ordered locus">HEAR0530</name>
</gene>
<dbReference type="HOGENOM" id="CLU_2843871_0_0_4"/>
<dbReference type="eggNOG" id="COG0431">
    <property type="taxonomic scope" value="Bacteria"/>
</dbReference>
<dbReference type="PANTHER" id="PTHR43590:SF1">
    <property type="entry name" value="ARSENIC RESISTANCE PROTEIN ARSH (AFU_ORTHOLOGUE AFUA_5G15030)"/>
    <property type="match status" value="1"/>
</dbReference>
<dbReference type="Gene3D" id="3.40.50.360">
    <property type="match status" value="1"/>
</dbReference>
<dbReference type="PANTHER" id="PTHR43590">
    <property type="entry name" value="ARSENIC RESISTANCE PROTEIN ARSH (AFU_ORTHOLOGUE AFUA_5G15030)"/>
    <property type="match status" value="1"/>
</dbReference>
<protein>
    <submittedName>
        <fullName evidence="1">NADPH-dependent FMN reductase, ArsH-like, partial</fullName>
    </submittedName>
</protein>
<dbReference type="InterPro" id="IPR014063">
    <property type="entry name" value="Arsenate-R_ArsH"/>
</dbReference>
<keyword evidence="2" id="KW-1185">Reference proteome</keyword>
<organism evidence="1 2">
    <name type="scientific">Herminiimonas arsenicoxydans</name>
    <dbReference type="NCBI Taxonomy" id="204773"/>
    <lineage>
        <taxon>Bacteria</taxon>
        <taxon>Pseudomonadati</taxon>
        <taxon>Pseudomonadota</taxon>
        <taxon>Betaproteobacteria</taxon>
        <taxon>Burkholderiales</taxon>
        <taxon>Oxalobacteraceae</taxon>
        <taxon>Herminiimonas</taxon>
    </lineage>
</organism>
<name>A4G2K3_HERAR</name>